<dbReference type="SUPFAM" id="SSF82215">
    <property type="entry name" value="C-terminal autoproteolytic domain of nucleoporin nup98"/>
    <property type="match status" value="1"/>
</dbReference>
<feature type="region of interest" description="Disordered" evidence="9">
    <location>
        <begin position="94"/>
        <end position="134"/>
    </location>
</feature>
<evidence type="ECO:0000256" key="1">
    <source>
        <dbReference type="ARBA" id="ARBA00004567"/>
    </source>
</evidence>
<dbReference type="GO" id="GO:0003723">
    <property type="term" value="F:RNA binding"/>
    <property type="evidence" value="ECO:0007669"/>
    <property type="project" value="TreeGrafter"/>
</dbReference>
<comment type="subcellular location">
    <subcellularLocation>
        <location evidence="1">Nucleus</location>
        <location evidence="1">Nuclear pore complex</location>
    </subcellularLocation>
</comment>
<dbReference type="PANTHER" id="PTHR23198">
    <property type="entry name" value="NUCLEOPORIN"/>
    <property type="match status" value="1"/>
</dbReference>
<dbReference type="InterPro" id="IPR007230">
    <property type="entry name" value="Nup98_auto-Pept-S59_dom"/>
</dbReference>
<keyword evidence="8" id="KW-0539">Nucleus</keyword>
<dbReference type="OrthoDB" id="6357689at2759"/>
<dbReference type="GO" id="GO:0006606">
    <property type="term" value="P:protein import into nucleus"/>
    <property type="evidence" value="ECO:0007669"/>
    <property type="project" value="TreeGrafter"/>
</dbReference>
<evidence type="ECO:0000313" key="11">
    <source>
        <dbReference type="EMBL" id="KAB7504932.1"/>
    </source>
</evidence>
<dbReference type="PROSITE" id="PS51434">
    <property type="entry name" value="NUP_C"/>
    <property type="match status" value="1"/>
</dbReference>
<evidence type="ECO:0000313" key="12">
    <source>
        <dbReference type="Proteomes" id="UP000326759"/>
    </source>
</evidence>
<evidence type="ECO:0000256" key="9">
    <source>
        <dbReference type="SAM" id="MobiDB-lite"/>
    </source>
</evidence>
<feature type="domain" description="Peptidase S59" evidence="10">
    <location>
        <begin position="159"/>
        <end position="255"/>
    </location>
</feature>
<dbReference type="GO" id="GO:0000973">
    <property type="term" value="P:post-transcriptional tethering of RNA polymerase II gene DNA at nuclear periphery"/>
    <property type="evidence" value="ECO:0007669"/>
    <property type="project" value="TreeGrafter"/>
</dbReference>
<dbReference type="Proteomes" id="UP000326759">
    <property type="component" value="Unassembled WGS sequence"/>
</dbReference>
<dbReference type="GO" id="GO:0006405">
    <property type="term" value="P:RNA export from nucleus"/>
    <property type="evidence" value="ECO:0007669"/>
    <property type="project" value="TreeGrafter"/>
</dbReference>
<accession>A0A5N5TEH3</accession>
<dbReference type="EMBL" id="SEYY01002088">
    <property type="protein sequence ID" value="KAB7504932.1"/>
    <property type="molecule type" value="Genomic_DNA"/>
</dbReference>
<keyword evidence="12" id="KW-1185">Reference proteome</keyword>
<evidence type="ECO:0000256" key="4">
    <source>
        <dbReference type="ARBA" id="ARBA00022816"/>
    </source>
</evidence>
<keyword evidence="3" id="KW-0813">Transport</keyword>
<dbReference type="InterPro" id="IPR036903">
    <property type="entry name" value="Nup98_auto-Pept-S59_dom_sf"/>
</dbReference>
<evidence type="ECO:0000256" key="5">
    <source>
        <dbReference type="ARBA" id="ARBA00022927"/>
    </source>
</evidence>
<evidence type="ECO:0000256" key="3">
    <source>
        <dbReference type="ARBA" id="ARBA00022448"/>
    </source>
</evidence>
<dbReference type="InterPro" id="IPR037665">
    <property type="entry name" value="Nucleoporin_S59-like"/>
</dbReference>
<comment type="caution">
    <text evidence="11">The sequence shown here is derived from an EMBL/GenBank/DDBJ whole genome shotgun (WGS) entry which is preliminary data.</text>
</comment>
<dbReference type="Pfam" id="PF04096">
    <property type="entry name" value="Nucleoporin2"/>
    <property type="match status" value="1"/>
</dbReference>
<dbReference type="GO" id="GO:0017056">
    <property type="term" value="F:structural constituent of nuclear pore"/>
    <property type="evidence" value="ECO:0007669"/>
    <property type="project" value="InterPro"/>
</dbReference>
<dbReference type="GO" id="GO:0044614">
    <property type="term" value="C:nuclear pore cytoplasmic filaments"/>
    <property type="evidence" value="ECO:0007669"/>
    <property type="project" value="TreeGrafter"/>
</dbReference>
<keyword evidence="5" id="KW-0653">Protein transport</keyword>
<gene>
    <name evidence="11" type="primary">Nup98</name>
    <name evidence="11" type="ORF">Anas_04995</name>
</gene>
<keyword evidence="7" id="KW-0906">Nuclear pore complex</keyword>
<evidence type="ECO:0000256" key="7">
    <source>
        <dbReference type="ARBA" id="ARBA00023132"/>
    </source>
</evidence>
<dbReference type="GO" id="GO:0051028">
    <property type="term" value="P:mRNA transport"/>
    <property type="evidence" value="ECO:0007669"/>
    <property type="project" value="UniProtKB-KW"/>
</dbReference>
<reference evidence="11 12" key="1">
    <citation type="journal article" date="2019" name="PLoS Biol.">
        <title>Sex chromosomes control vertical transmission of feminizing Wolbachia symbionts in an isopod.</title>
        <authorList>
            <person name="Becking T."/>
            <person name="Chebbi M.A."/>
            <person name="Giraud I."/>
            <person name="Moumen B."/>
            <person name="Laverre T."/>
            <person name="Caubet Y."/>
            <person name="Peccoud J."/>
            <person name="Gilbert C."/>
            <person name="Cordaux R."/>
        </authorList>
    </citation>
    <scope>NUCLEOTIDE SEQUENCE [LARGE SCALE GENOMIC DNA]</scope>
    <source>
        <strain evidence="11">ANa2</strain>
        <tissue evidence="11">Whole body excluding digestive tract and cuticle</tissue>
    </source>
</reference>
<organism evidence="11 12">
    <name type="scientific">Armadillidium nasatum</name>
    <dbReference type="NCBI Taxonomy" id="96803"/>
    <lineage>
        <taxon>Eukaryota</taxon>
        <taxon>Metazoa</taxon>
        <taxon>Ecdysozoa</taxon>
        <taxon>Arthropoda</taxon>
        <taxon>Crustacea</taxon>
        <taxon>Multicrustacea</taxon>
        <taxon>Malacostraca</taxon>
        <taxon>Eumalacostraca</taxon>
        <taxon>Peracarida</taxon>
        <taxon>Isopoda</taxon>
        <taxon>Oniscidea</taxon>
        <taxon>Crinocheta</taxon>
        <taxon>Armadillidiidae</taxon>
        <taxon>Armadillidium</taxon>
    </lineage>
</organism>
<proteinExistence type="inferred from homology"/>
<feature type="compositionally biased region" description="Basic and acidic residues" evidence="9">
    <location>
        <begin position="109"/>
        <end position="122"/>
    </location>
</feature>
<dbReference type="AlphaFoldDB" id="A0A5N5TEH3"/>
<evidence type="ECO:0000259" key="10">
    <source>
        <dbReference type="PROSITE" id="PS51434"/>
    </source>
</evidence>
<dbReference type="GO" id="GO:0008139">
    <property type="term" value="F:nuclear localization sequence binding"/>
    <property type="evidence" value="ECO:0007669"/>
    <property type="project" value="TreeGrafter"/>
</dbReference>
<protein>
    <submittedName>
        <fullName evidence="11">Nuclear pore complex protein</fullName>
    </submittedName>
</protein>
<dbReference type="Gene3D" id="3.30.1610.10">
    <property type="entry name" value="Peptidase S59, nucleoporin"/>
    <property type="match status" value="1"/>
</dbReference>
<name>A0A5N5TEH3_9CRUS</name>
<dbReference type="PANTHER" id="PTHR23198:SF6">
    <property type="entry name" value="NUCLEAR PORE COMPLEX PROTEIN NUP98-NUP96"/>
    <property type="match status" value="1"/>
</dbReference>
<evidence type="ECO:0000256" key="2">
    <source>
        <dbReference type="ARBA" id="ARBA00008926"/>
    </source>
</evidence>
<evidence type="ECO:0000256" key="8">
    <source>
        <dbReference type="ARBA" id="ARBA00023242"/>
    </source>
</evidence>
<keyword evidence="4" id="KW-0509">mRNA transport</keyword>
<keyword evidence="6" id="KW-0811">Translocation</keyword>
<sequence>MEDPFKIKPFPNVKRLNLKVFKNAKNNAGNGNSSANGQNTATNSIINGNLNMGMSPSSINHPSNISWLNRNTNESNIKRLQLTNKNALNDTLAELNPVNKYKSSNSRNDSGKNDLDTSECNKENTNITIYDPPSLDDLSDLPNDHIATSPHPAGIKLSRIGYYTMPSFEDLKEMVDPDGNCLVENFTIGRYGYGNICFQGISNVTGLDLDSIVFIVRKEVEVYPEGVTKPPVGEELNKPAFITLDCVLACRQNNS</sequence>
<evidence type="ECO:0000256" key="6">
    <source>
        <dbReference type="ARBA" id="ARBA00023010"/>
    </source>
</evidence>
<dbReference type="GO" id="GO:0034398">
    <property type="term" value="P:telomere tethering at nuclear periphery"/>
    <property type="evidence" value="ECO:0007669"/>
    <property type="project" value="TreeGrafter"/>
</dbReference>
<comment type="similarity">
    <text evidence="2">Belongs to the nucleoporin GLFG family.</text>
</comment>